<reference evidence="4 5" key="1">
    <citation type="submission" date="2019-10" db="EMBL/GenBank/DDBJ databases">
        <title>Draft Genome Assembly of Rhodococcus zopfii DSM44189.</title>
        <authorList>
            <person name="Sutton J.M."/>
            <person name="Akob D.M."/>
            <person name="Bushman T.J."/>
        </authorList>
    </citation>
    <scope>NUCLEOTIDE SEQUENCE [LARGE SCALE GENOMIC DNA]</scope>
    <source>
        <strain evidence="4 5">DSM 44189</strain>
    </source>
</reference>
<dbReference type="Pfam" id="PF10081">
    <property type="entry name" value="Abhydrolase_9"/>
    <property type="match status" value="2"/>
</dbReference>
<protein>
    <recommendedName>
        <fullName evidence="6">Alpha/beta-hydrolase catalytic domain-containing protein</fullName>
    </recommendedName>
</protein>
<evidence type="ECO:0008006" key="6">
    <source>
        <dbReference type="Google" id="ProtNLM"/>
    </source>
</evidence>
<evidence type="ECO:0000259" key="2">
    <source>
        <dbReference type="Pfam" id="PF10081"/>
    </source>
</evidence>
<feature type="transmembrane region" description="Helical" evidence="1">
    <location>
        <begin position="50"/>
        <end position="71"/>
    </location>
</feature>
<gene>
    <name evidence="4" type="ORF">F8M49_05505</name>
</gene>
<accession>A0ABU3WLZ8</accession>
<keyword evidence="5" id="KW-1185">Reference proteome</keyword>
<feature type="domain" description="Alpha/beta-hydrolase catalytic" evidence="2">
    <location>
        <begin position="377"/>
        <end position="442"/>
    </location>
</feature>
<evidence type="ECO:0000313" key="5">
    <source>
        <dbReference type="Proteomes" id="UP001275440"/>
    </source>
</evidence>
<dbReference type="Pfam" id="PF15420">
    <property type="entry name" value="Abhydrolase_9_N"/>
    <property type="match status" value="1"/>
</dbReference>
<dbReference type="InterPro" id="IPR027788">
    <property type="entry name" value="Alpha/beta-hydrolase_N_dom"/>
</dbReference>
<dbReference type="Proteomes" id="UP001275440">
    <property type="component" value="Unassembled WGS sequence"/>
</dbReference>
<evidence type="ECO:0000313" key="4">
    <source>
        <dbReference type="EMBL" id="MDV2475017.1"/>
    </source>
</evidence>
<keyword evidence="1" id="KW-1133">Transmembrane helix</keyword>
<dbReference type="EMBL" id="WBMO01000001">
    <property type="protein sequence ID" value="MDV2475017.1"/>
    <property type="molecule type" value="Genomic_DNA"/>
</dbReference>
<dbReference type="InterPro" id="IPR027787">
    <property type="entry name" value="Alpha/beta-hydrolase_catalytic"/>
</dbReference>
<feature type="domain" description="Alpha/beta-hydrolase catalytic" evidence="2">
    <location>
        <begin position="223"/>
        <end position="369"/>
    </location>
</feature>
<name>A0ABU3WLZ8_9NOCA</name>
<organism evidence="4 5">
    <name type="scientific">Rhodococcus zopfii</name>
    <dbReference type="NCBI Taxonomy" id="43772"/>
    <lineage>
        <taxon>Bacteria</taxon>
        <taxon>Bacillati</taxon>
        <taxon>Actinomycetota</taxon>
        <taxon>Actinomycetes</taxon>
        <taxon>Mycobacteriales</taxon>
        <taxon>Nocardiaceae</taxon>
        <taxon>Rhodococcus</taxon>
    </lineage>
</organism>
<evidence type="ECO:0000256" key="1">
    <source>
        <dbReference type="SAM" id="Phobius"/>
    </source>
</evidence>
<keyword evidence="1" id="KW-0472">Membrane</keyword>
<proteinExistence type="predicted"/>
<evidence type="ECO:0000259" key="3">
    <source>
        <dbReference type="Pfam" id="PF15420"/>
    </source>
</evidence>
<sequence>MSGAVLETARSRHFSSSVPDVLSCPRVSTTITVTVAVCVSLAPSLLPRPAVTQAVFTALSVLCGLGLLAAGRAVRERTRGAGHIASTAYRRGAVVVSAGLCATATLAANRWQNGLRAAMGVEPVGVAHWATAVTSAALIVVLTRVLGPRGRRVGPVRAVAAAAVIAAAGYTAATGFAPTATASIPTTPLPAGVSGAPPSLVPWETLGEQGRRFVALESDESPIRTYVGLDSAPDARARAALAVRELDRAGGFDRGHVVVAVPTGSGWIDAAAVTGFESAYGDDVALVAVQYSSAPSWVTFVLDRDAAVDAATALVVAVRAHLDTLDPEHRPQLHVYGQSLGAVGAGAAFDGLTAPGPCEAMFAGPPAGSMRAEGGTVLANSSDPVIRWQPSLLWSAPDLSRARVDAPLPAWLPVVGFLQTTVDLLFALDAVPGHGHRYGPDQARCAP</sequence>
<feature type="transmembrane region" description="Helical" evidence="1">
    <location>
        <begin position="158"/>
        <end position="177"/>
    </location>
</feature>
<comment type="caution">
    <text evidence="4">The sequence shown here is derived from an EMBL/GenBank/DDBJ whole genome shotgun (WGS) entry which is preliminary data.</text>
</comment>
<feature type="transmembrane region" description="Helical" evidence="1">
    <location>
        <begin position="126"/>
        <end position="146"/>
    </location>
</feature>
<feature type="transmembrane region" description="Helical" evidence="1">
    <location>
        <begin position="92"/>
        <end position="111"/>
    </location>
</feature>
<dbReference type="RefSeq" id="WP_083583687.1">
    <property type="nucleotide sequence ID" value="NZ_JBHWXO010000004.1"/>
</dbReference>
<feature type="domain" description="Alpha/beta-hydrolase N-terminal" evidence="3">
    <location>
        <begin position="41"/>
        <end position="215"/>
    </location>
</feature>
<keyword evidence="1" id="KW-0812">Transmembrane</keyword>